<dbReference type="RefSeq" id="WP_060410430.1">
    <property type="nucleotide sequence ID" value="NZ_JAJA02000001.1"/>
</dbReference>
<organism evidence="1 2">
    <name type="scientific">Lysobacter capsici AZ78</name>
    <dbReference type="NCBI Taxonomy" id="1444315"/>
    <lineage>
        <taxon>Bacteria</taxon>
        <taxon>Pseudomonadati</taxon>
        <taxon>Pseudomonadota</taxon>
        <taxon>Gammaproteobacteria</taxon>
        <taxon>Lysobacterales</taxon>
        <taxon>Lysobacteraceae</taxon>
        <taxon>Lysobacter</taxon>
    </lineage>
</organism>
<reference evidence="1 2" key="1">
    <citation type="journal article" date="2014" name="Genome Announc.">
        <title>Draft Genome Sequence of Lysobacter capsici AZ78, a Bacterium Antagonistic to Plant-Pathogenic Oomycetes.</title>
        <authorList>
            <person name="Puopolo G."/>
            <person name="Sonego P."/>
            <person name="Engelen K."/>
            <person name="Pertot I."/>
        </authorList>
    </citation>
    <scope>NUCLEOTIDE SEQUENCE [LARGE SCALE GENOMIC DNA]</scope>
    <source>
        <strain evidence="1 2">AZ78</strain>
    </source>
</reference>
<comment type="caution">
    <text evidence="1">The sequence shown here is derived from an EMBL/GenBank/DDBJ whole genome shotgun (WGS) entry which is preliminary data.</text>
</comment>
<dbReference type="AlphaFoldDB" id="A0A120AFG9"/>
<evidence type="ECO:0000313" key="2">
    <source>
        <dbReference type="Proteomes" id="UP000023435"/>
    </source>
</evidence>
<dbReference type="EMBL" id="JAJA02000001">
    <property type="protein sequence ID" value="KWS02975.1"/>
    <property type="molecule type" value="Genomic_DNA"/>
</dbReference>
<dbReference type="Proteomes" id="UP000023435">
    <property type="component" value="Unassembled WGS sequence"/>
</dbReference>
<name>A0A120AFG9_9GAMM</name>
<keyword evidence="2" id="KW-1185">Reference proteome</keyword>
<protein>
    <submittedName>
        <fullName evidence="1">Uncharacterized protein</fullName>
    </submittedName>
</protein>
<sequence>MSAVLREGEVVQRNAALGLRFWDVAAATSLIDGLKVEVYPLTRPTARKPALPNPSGVYVAHRVDGLASFEFDASADPMQAWSDAAAASPPLSGRYRVEVSDPQGRYLPIAFDADLPARGVFSWLAPWMSPPQPILWPGDTASPPLLLIERIPLFSSPSRPPPQPLAVVYAQVREAGSGRVPAWSLLAVDIDGVRCGLGMADREGRVAVMFPYPEPPRAVLASPPQARSDFRWTLELSAYWSTTSPPLEPIASIPDLAQVLGQLAAPCDVIDSLSSPAPPRRLDYRRPYLAKTEGQNAADASWLLLST</sequence>
<accession>A0A120AFG9</accession>
<evidence type="ECO:0000313" key="1">
    <source>
        <dbReference type="EMBL" id="KWS02975.1"/>
    </source>
</evidence>
<proteinExistence type="predicted"/>
<gene>
    <name evidence="1" type="ORF">AZ78_0521</name>
</gene>
<dbReference type="OrthoDB" id="6026887at2"/>